<dbReference type="EMBL" id="HF563609">
    <property type="protein sequence ID" value="CCP26437.1"/>
    <property type="molecule type" value="Genomic_DNA"/>
</dbReference>
<keyword evidence="1" id="KW-0472">Membrane</keyword>
<evidence type="ECO:0000313" key="3">
    <source>
        <dbReference type="Proteomes" id="UP000010802"/>
    </source>
</evidence>
<feature type="transmembrane region" description="Helical" evidence="1">
    <location>
        <begin position="35"/>
        <end position="54"/>
    </location>
</feature>
<feature type="transmembrane region" description="Helical" evidence="1">
    <location>
        <begin position="102"/>
        <end position="119"/>
    </location>
</feature>
<gene>
    <name evidence="2" type="ordered locus">TEPIRE1_1657</name>
</gene>
<organism evidence="2 3">
    <name type="scientific">Tepidanaerobacter acetatoxydans (strain DSM 21804 / JCM 16047 / Re1)</name>
    <dbReference type="NCBI Taxonomy" id="1209989"/>
    <lineage>
        <taxon>Bacteria</taxon>
        <taxon>Bacillati</taxon>
        <taxon>Bacillota</taxon>
        <taxon>Clostridia</taxon>
        <taxon>Thermosediminibacterales</taxon>
        <taxon>Tepidanaerobacteraceae</taxon>
        <taxon>Tepidanaerobacter</taxon>
    </lineage>
</organism>
<dbReference type="STRING" id="1209989.TepRe1_1543"/>
<dbReference type="eggNOG" id="COG4769">
    <property type="taxonomic scope" value="Bacteria"/>
</dbReference>
<proteinExistence type="predicted"/>
<dbReference type="AlphaFoldDB" id="F4LW20"/>
<evidence type="ECO:0000313" key="2">
    <source>
        <dbReference type="EMBL" id="CCP26437.1"/>
    </source>
</evidence>
<dbReference type="Pfam" id="PF07456">
    <property type="entry name" value="Hpre_diP_synt_I"/>
    <property type="match status" value="1"/>
</dbReference>
<dbReference type="RefSeq" id="WP_013778611.1">
    <property type="nucleotide sequence ID" value="NC_015519.1"/>
</dbReference>
<dbReference type="Proteomes" id="UP000010802">
    <property type="component" value="Chromosome"/>
</dbReference>
<dbReference type="HOGENOM" id="CLU_108933_1_1_9"/>
<dbReference type="OrthoDB" id="9799095at2"/>
<dbReference type="PATRIC" id="fig|1209989.3.peg.1904"/>
<feature type="transmembrane region" description="Helical" evidence="1">
    <location>
        <begin position="131"/>
        <end position="153"/>
    </location>
</feature>
<accession>L0S3P3</accession>
<dbReference type="InterPro" id="IPR014535">
    <property type="entry name" value="Hpre_diP_synt_I"/>
</dbReference>
<evidence type="ECO:0000256" key="1">
    <source>
        <dbReference type="SAM" id="Phobius"/>
    </source>
</evidence>
<dbReference type="PIRSF" id="PIRSF027391">
    <property type="entry name" value="Hpre_diP_synt_I"/>
    <property type="match status" value="1"/>
</dbReference>
<reference evidence="3" key="1">
    <citation type="journal article" date="2013" name="Genome Announc.">
        <title>First genome sequence of a syntrophic acetate-oxidizing bacterium, Tepidanaerobacter acetatoxydans strain Re1.</title>
        <authorList>
            <person name="Manzoor S."/>
            <person name="Bongcam-Rudloff E."/>
            <person name="Schnurer A."/>
            <person name="Muller B."/>
        </authorList>
    </citation>
    <scope>NUCLEOTIDE SEQUENCE [LARGE SCALE GENOMIC DNA]</scope>
    <source>
        <strain evidence="3">Re1</strain>
    </source>
</reference>
<keyword evidence="1" id="KW-1133">Transmembrane helix</keyword>
<keyword evidence="3" id="KW-1185">Reference proteome</keyword>
<feature type="transmembrane region" description="Helical" evidence="1">
    <location>
        <begin position="61"/>
        <end position="82"/>
    </location>
</feature>
<name>F4LW20_TEPAE</name>
<dbReference type="InterPro" id="IPR010898">
    <property type="entry name" value="Hpre_diP_synth_I"/>
</dbReference>
<feature type="transmembrane region" description="Helical" evidence="1">
    <location>
        <begin position="7"/>
        <end position="23"/>
    </location>
</feature>
<dbReference type="KEGG" id="tep:TepRe1_1543"/>
<protein>
    <submittedName>
        <fullName evidence="2">Heptaprenyl diphosphate synthase component I</fullName>
    </submittedName>
</protein>
<dbReference type="KEGG" id="tae:TepiRe1_1657"/>
<dbReference type="Gene3D" id="1.10.1760.20">
    <property type="match status" value="1"/>
</dbReference>
<accession>F4LW20</accession>
<sequence length="171" mass="18663">MQKHSKMSFLSLLVAFGIIIHIIEDMLPVPFPIPGAKLGLANIISLLTIIFYGLKEGLIVCVLRCIIAALLAGSLSSLLYSLSGAILSTMVMAFTYHHFKDTFSLVGISILGAVTHNFVQVTMASIVLSTFGLYVYLPYLMVIGLCTGLFTGLTSHFAKQNLFTFFTKTNF</sequence>
<keyword evidence="1" id="KW-0812">Transmembrane</keyword>